<feature type="domain" description="SLC12A transporter C-terminal" evidence="8">
    <location>
        <begin position="875"/>
        <end position="940"/>
    </location>
</feature>
<dbReference type="OMA" id="NFMILVG"/>
<evidence type="ECO:0000256" key="1">
    <source>
        <dbReference type="ARBA" id="ARBA00004141"/>
    </source>
</evidence>
<dbReference type="OrthoDB" id="415740at2759"/>
<evidence type="ECO:0000256" key="4">
    <source>
        <dbReference type="ARBA" id="ARBA00023136"/>
    </source>
</evidence>
<sequence length="1199" mass="131121">MTTTTNNFPQTSASVNPSELGDLDYRSHVQSNQARQVPLPDHHQQAADPEKGLDVYRHHSMPAERLIQVHRDMAPPRQRLGMDPLPEGPSEVDSFGTPLSTRKKDAVWRGDRGSVIGLAAKHHEKMQTEGGPKQGVVMGVIFPCMANILGVLLFLRLPWIVGKAGILFSLLIVFICCSCTFITALSLSAVATNGKIRAGGSYFLISRSLGPPIGAAVGLCFYLGNSVGASMYLIGTVEAWEVVQPDSQIFPATEAGRDLNNVRVTGLICLALCVFAVAVGLKWVARAGTVFLMVVLMVIGFMYLGCFVGPTDLTPTTVDLAAVPADFITTTPNTTYKTTPLQGEVFIEDNTTSVVTFSNGISVTTIENGTVTTTIVDLGDGSPNVNNTILTEPVTIVTEAEAEGVVINRKAQTVRLKTDGGFVGIDTGVFADNLWPDYDIRQFAIIPKPETDWKGDDGKIVDSRAFIWLLSLWFPACTGIMAGSNRSADLRTPGKDIPFGTLFAQILTSVIYLSFCLINGAVATRFVLVNDKFFASTSALVPEMVSYGVMASTIGAALQSLISAPRLLSAIASDGTVPFLRRFAVRPGQEPRLALALSTVICAGCICSGDLNFVAPIITIFFLMCYLFVNLACFLLSVLKMPSWRPGFRFYHWSVAMIGMLLCLALMIMISWYACLAAFIFALILFRYVSYHSQQLNWGDGVRGVKFEWARNFLTDLDPYQHTKVLALVGLTPNPDGSQGLVLNDTELVHFVSQLKEGRGLTILGGIVDEDPTKLKFNTLRNWNHTVSKSLRDIDIMGFAKILYSGKRLEALSHIIQLSGLGGFEPNCIVASWPIDWAVNTDARVALIKTIHLCTCLDKSVALLKTNNTATFPLNNQIMNGTIDIWWVVTDGGLLLLMPFLLQKHRVWHSCKLRLFAVVERGQDKPEVHEELEEYIKDHRLPIELQIFPMDGVFHTVTDLRYRIAKRRTLIPHVGLPEKLPPTHPLAAGSRFLRQPTFQLMSGTDLLTHKLQMERLKDIDTVPHSDSTPLFPVTSPPSPAPKRAAIPAKPQPQQQPQPQIRRGASGGNVGSSQTPKHATLDNSSPKSGGSGQKSPRRLSDPLIEEGRGPQFFPVSFAMKREELESVSQAHEAVLDAAKALNAAFRSRSLSADLVVTNLPDVPQDHSAFGYMQFVEVLCADLKRVVLIRGSATEVITAFT</sequence>
<feature type="transmembrane region" description="Helical" evidence="6">
    <location>
        <begin position="167"/>
        <end position="192"/>
    </location>
</feature>
<dbReference type="InterPro" id="IPR004842">
    <property type="entry name" value="SLC12A_fam"/>
</dbReference>
<feature type="compositionally biased region" description="Polar residues" evidence="5">
    <location>
        <begin position="1070"/>
        <end position="1082"/>
    </location>
</feature>
<feature type="transmembrane region" description="Helical" evidence="6">
    <location>
        <begin position="290"/>
        <end position="310"/>
    </location>
</feature>
<evidence type="ECO:0000256" key="6">
    <source>
        <dbReference type="SAM" id="Phobius"/>
    </source>
</evidence>
<accession>A0A0G4F9A3</accession>
<feature type="transmembrane region" description="Helical" evidence="6">
    <location>
        <begin position="502"/>
        <end position="527"/>
    </location>
</feature>
<dbReference type="GO" id="GO:0015379">
    <property type="term" value="F:potassium:chloride symporter activity"/>
    <property type="evidence" value="ECO:0007669"/>
    <property type="project" value="TreeGrafter"/>
</dbReference>
<dbReference type="GO" id="GO:0006884">
    <property type="term" value="P:cell volume homeostasis"/>
    <property type="evidence" value="ECO:0007669"/>
    <property type="project" value="TreeGrafter"/>
</dbReference>
<feature type="region of interest" description="Disordered" evidence="5">
    <location>
        <begin position="1"/>
        <end position="22"/>
    </location>
</feature>
<dbReference type="Pfam" id="PF00324">
    <property type="entry name" value="AA_permease"/>
    <property type="match status" value="2"/>
</dbReference>
<dbReference type="PANTHER" id="PTHR11827:SF73">
    <property type="entry name" value="KAZACHOC, ISOFORM G"/>
    <property type="match status" value="1"/>
</dbReference>
<dbReference type="InParanoid" id="A0A0G4F9A3"/>
<evidence type="ECO:0000259" key="8">
    <source>
        <dbReference type="Pfam" id="PF03522"/>
    </source>
</evidence>
<dbReference type="VEuPathDB" id="CryptoDB:Vbra_14745"/>
<dbReference type="EMBL" id="CDMY01000387">
    <property type="protein sequence ID" value="CEM08836.1"/>
    <property type="molecule type" value="Genomic_DNA"/>
</dbReference>
<evidence type="ECO:0008006" key="11">
    <source>
        <dbReference type="Google" id="ProtNLM"/>
    </source>
</evidence>
<evidence type="ECO:0000256" key="2">
    <source>
        <dbReference type="ARBA" id="ARBA00022692"/>
    </source>
</evidence>
<dbReference type="AlphaFoldDB" id="A0A0G4F9A3"/>
<evidence type="ECO:0000313" key="9">
    <source>
        <dbReference type="EMBL" id="CEM08836.1"/>
    </source>
</evidence>
<dbReference type="InterPro" id="IPR004841">
    <property type="entry name" value="AA-permease/SLC12A_dom"/>
</dbReference>
<name>A0A0G4F9A3_VITBC</name>
<dbReference type="GO" id="GO:1990573">
    <property type="term" value="P:potassium ion import across plasma membrane"/>
    <property type="evidence" value="ECO:0007669"/>
    <property type="project" value="TreeGrafter"/>
</dbReference>
<comment type="subcellular location">
    <subcellularLocation>
        <location evidence="1">Membrane</location>
        <topology evidence="1">Multi-pass membrane protein</topology>
    </subcellularLocation>
</comment>
<dbReference type="GO" id="GO:0055075">
    <property type="term" value="P:potassium ion homeostasis"/>
    <property type="evidence" value="ECO:0007669"/>
    <property type="project" value="TreeGrafter"/>
</dbReference>
<dbReference type="Pfam" id="PF03522">
    <property type="entry name" value="SLC12"/>
    <property type="match status" value="1"/>
</dbReference>
<dbReference type="GO" id="GO:0055064">
    <property type="term" value="P:chloride ion homeostasis"/>
    <property type="evidence" value="ECO:0007669"/>
    <property type="project" value="TreeGrafter"/>
</dbReference>
<dbReference type="InterPro" id="IPR018491">
    <property type="entry name" value="SLC12_C"/>
</dbReference>
<dbReference type="PANTHER" id="PTHR11827">
    <property type="entry name" value="SOLUTE CARRIER FAMILY 12, CATION COTRANSPORTERS"/>
    <property type="match status" value="1"/>
</dbReference>
<keyword evidence="2 6" id="KW-0812">Transmembrane</keyword>
<feature type="domain" description="Amino acid permease/ SLC12A" evidence="7">
    <location>
        <begin position="139"/>
        <end position="318"/>
    </location>
</feature>
<feature type="transmembrane region" description="Helical" evidence="6">
    <location>
        <begin position="547"/>
        <end position="572"/>
    </location>
</feature>
<evidence type="ECO:0000259" key="7">
    <source>
        <dbReference type="Pfam" id="PF00324"/>
    </source>
</evidence>
<feature type="domain" description="Amino acid permease/ SLC12A" evidence="7">
    <location>
        <begin position="464"/>
        <end position="701"/>
    </location>
</feature>
<keyword evidence="3 6" id="KW-1133">Transmembrane helix</keyword>
<feature type="transmembrane region" description="Helical" evidence="6">
    <location>
        <begin position="135"/>
        <end position="155"/>
    </location>
</feature>
<protein>
    <recommendedName>
        <fullName evidence="11">Amino acid permease/ SLC12A domain-containing protein</fullName>
    </recommendedName>
</protein>
<dbReference type="STRING" id="1169540.A0A0G4F9A3"/>
<reference evidence="9 10" key="1">
    <citation type="submission" date="2014-11" db="EMBL/GenBank/DDBJ databases">
        <authorList>
            <person name="Zhu J."/>
            <person name="Qi W."/>
            <person name="Song R."/>
        </authorList>
    </citation>
    <scope>NUCLEOTIDE SEQUENCE [LARGE SCALE GENOMIC DNA]</scope>
</reference>
<feature type="transmembrane region" description="Helical" evidence="6">
    <location>
        <begin position="264"/>
        <end position="283"/>
    </location>
</feature>
<proteinExistence type="predicted"/>
<organism evidence="9 10">
    <name type="scientific">Vitrella brassicaformis (strain CCMP3155)</name>
    <dbReference type="NCBI Taxonomy" id="1169540"/>
    <lineage>
        <taxon>Eukaryota</taxon>
        <taxon>Sar</taxon>
        <taxon>Alveolata</taxon>
        <taxon>Colpodellida</taxon>
        <taxon>Vitrellaceae</taxon>
        <taxon>Vitrella</taxon>
    </lineage>
</organism>
<dbReference type="GO" id="GO:0005886">
    <property type="term" value="C:plasma membrane"/>
    <property type="evidence" value="ECO:0007669"/>
    <property type="project" value="TreeGrafter"/>
</dbReference>
<evidence type="ECO:0000256" key="3">
    <source>
        <dbReference type="ARBA" id="ARBA00022989"/>
    </source>
</evidence>
<gene>
    <name evidence="9" type="ORF">Vbra_14745</name>
</gene>
<feature type="compositionally biased region" description="Polar residues" evidence="5">
    <location>
        <begin position="1"/>
        <end position="17"/>
    </location>
</feature>
<evidence type="ECO:0000256" key="5">
    <source>
        <dbReference type="SAM" id="MobiDB-lite"/>
    </source>
</evidence>
<dbReference type="Proteomes" id="UP000041254">
    <property type="component" value="Unassembled WGS sequence"/>
</dbReference>
<feature type="transmembrane region" description="Helical" evidence="6">
    <location>
        <begin position="617"/>
        <end position="639"/>
    </location>
</feature>
<feature type="region of interest" description="Disordered" evidence="5">
    <location>
        <begin position="1020"/>
        <end position="1106"/>
    </location>
</feature>
<keyword evidence="10" id="KW-1185">Reference proteome</keyword>
<feature type="transmembrane region" description="Helical" evidence="6">
    <location>
        <begin position="660"/>
        <end position="686"/>
    </location>
</feature>
<evidence type="ECO:0000313" key="10">
    <source>
        <dbReference type="Proteomes" id="UP000041254"/>
    </source>
</evidence>
<keyword evidence="4 6" id="KW-0472">Membrane</keyword>
<dbReference type="Gene3D" id="1.20.1740.10">
    <property type="entry name" value="Amino acid/polyamine transporter I"/>
    <property type="match status" value="2"/>
</dbReference>
<feature type="transmembrane region" description="Helical" evidence="6">
    <location>
        <begin position="465"/>
        <end position="482"/>
    </location>
</feature>